<dbReference type="AlphaFoldDB" id="A0A1M6VHE3"/>
<dbReference type="Pfam" id="PF13472">
    <property type="entry name" value="Lipase_GDSL_2"/>
    <property type="match status" value="1"/>
</dbReference>
<organism evidence="2 3">
    <name type="scientific">Chitinophaga jiangningensis</name>
    <dbReference type="NCBI Taxonomy" id="1419482"/>
    <lineage>
        <taxon>Bacteria</taxon>
        <taxon>Pseudomonadati</taxon>
        <taxon>Bacteroidota</taxon>
        <taxon>Chitinophagia</taxon>
        <taxon>Chitinophagales</taxon>
        <taxon>Chitinophagaceae</taxon>
        <taxon>Chitinophaga</taxon>
    </lineage>
</organism>
<dbReference type="InterPro" id="IPR036514">
    <property type="entry name" value="SGNH_hydro_sf"/>
</dbReference>
<proteinExistence type="predicted"/>
<gene>
    <name evidence="2" type="ORF">SAMN05444266_101210</name>
</gene>
<dbReference type="SUPFAM" id="SSF52266">
    <property type="entry name" value="SGNH hydrolase"/>
    <property type="match status" value="1"/>
</dbReference>
<evidence type="ECO:0000313" key="2">
    <source>
        <dbReference type="EMBL" id="SHK80933.1"/>
    </source>
</evidence>
<dbReference type="Proteomes" id="UP000184420">
    <property type="component" value="Unassembled WGS sequence"/>
</dbReference>
<evidence type="ECO:0000313" key="3">
    <source>
        <dbReference type="Proteomes" id="UP000184420"/>
    </source>
</evidence>
<dbReference type="InterPro" id="IPR013830">
    <property type="entry name" value="SGNH_hydro"/>
</dbReference>
<dbReference type="Gene3D" id="3.40.50.1110">
    <property type="entry name" value="SGNH hydrolase"/>
    <property type="match status" value="1"/>
</dbReference>
<name>A0A1M6VHE3_9BACT</name>
<protein>
    <submittedName>
        <fullName evidence="2">Lysophospholipase L1</fullName>
    </submittedName>
</protein>
<accession>A0A1M6VHE3</accession>
<dbReference type="CDD" id="cd01832">
    <property type="entry name" value="SGNH_hydrolase_like_1"/>
    <property type="match status" value="1"/>
</dbReference>
<sequence>MLGLILFCCLFTSINTNQPFMNFSYLALGDSYTIGECVPAAESFPAQTVQQLRSAGIAVEEPRIIAVTGWTTDELKAGIQQAGIQGNQYDFVSLLIGVNNQYRGRSVEEYESEFTGLLQQAIGFCKKGAAQVVVLSIPDWGVTPFAADRNTEQIAREIDLYNDANKRIAAQYHVRYIDITPFTREAKSDASLVASDGLHPSGKDYSRWAGLISPVFKQMISGK</sequence>
<dbReference type="GO" id="GO:0016788">
    <property type="term" value="F:hydrolase activity, acting on ester bonds"/>
    <property type="evidence" value="ECO:0007669"/>
    <property type="project" value="UniProtKB-ARBA"/>
</dbReference>
<dbReference type="STRING" id="1419482.SAMN05444266_101210"/>
<dbReference type="EMBL" id="FRBL01000001">
    <property type="protein sequence ID" value="SHK80933.1"/>
    <property type="molecule type" value="Genomic_DNA"/>
</dbReference>
<feature type="domain" description="SGNH hydrolase-type esterase" evidence="1">
    <location>
        <begin position="27"/>
        <end position="203"/>
    </location>
</feature>
<reference evidence="2 3" key="1">
    <citation type="submission" date="2016-11" db="EMBL/GenBank/DDBJ databases">
        <authorList>
            <person name="Jaros S."/>
            <person name="Januszkiewicz K."/>
            <person name="Wedrychowicz H."/>
        </authorList>
    </citation>
    <scope>NUCLEOTIDE SEQUENCE [LARGE SCALE GENOMIC DNA]</scope>
    <source>
        <strain evidence="2 3">DSM 27406</strain>
    </source>
</reference>
<keyword evidence="3" id="KW-1185">Reference proteome</keyword>
<evidence type="ECO:0000259" key="1">
    <source>
        <dbReference type="Pfam" id="PF13472"/>
    </source>
</evidence>